<gene>
    <name evidence="2" type="ORF">AVEN_174522_1</name>
</gene>
<name>A0A4Y2KQM7_ARAVE</name>
<dbReference type="Proteomes" id="UP000499080">
    <property type="component" value="Unassembled WGS sequence"/>
</dbReference>
<feature type="non-terminal residue" evidence="2">
    <location>
        <position position="1"/>
    </location>
</feature>
<evidence type="ECO:0000256" key="1">
    <source>
        <dbReference type="SAM" id="MobiDB-lite"/>
    </source>
</evidence>
<accession>A0A4Y2KQM7</accession>
<organism evidence="2 3">
    <name type="scientific">Araneus ventricosus</name>
    <name type="common">Orbweaver spider</name>
    <name type="synonym">Epeira ventricosa</name>
    <dbReference type="NCBI Taxonomy" id="182803"/>
    <lineage>
        <taxon>Eukaryota</taxon>
        <taxon>Metazoa</taxon>
        <taxon>Ecdysozoa</taxon>
        <taxon>Arthropoda</taxon>
        <taxon>Chelicerata</taxon>
        <taxon>Arachnida</taxon>
        <taxon>Araneae</taxon>
        <taxon>Araneomorphae</taxon>
        <taxon>Entelegynae</taxon>
        <taxon>Araneoidea</taxon>
        <taxon>Araneidae</taxon>
        <taxon>Araneus</taxon>
    </lineage>
</organism>
<protein>
    <submittedName>
        <fullName evidence="2">Uncharacterized protein</fullName>
    </submittedName>
</protein>
<sequence>GPRCPSGKFLASGLQGSRLDTRFHRNSALHGTWGTPNNTQWPNALPLVWCGSLKSGRQPKSRPRHLTTTQNY</sequence>
<dbReference type="AlphaFoldDB" id="A0A4Y2KQM7"/>
<comment type="caution">
    <text evidence="2">The sequence shown here is derived from an EMBL/GenBank/DDBJ whole genome shotgun (WGS) entry which is preliminary data.</text>
</comment>
<proteinExistence type="predicted"/>
<dbReference type="EMBL" id="BGPR01273381">
    <property type="protein sequence ID" value="GBN04568.1"/>
    <property type="molecule type" value="Genomic_DNA"/>
</dbReference>
<reference evidence="2 3" key="1">
    <citation type="journal article" date="2019" name="Sci. Rep.">
        <title>Orb-weaving spider Araneus ventricosus genome elucidates the spidroin gene catalogue.</title>
        <authorList>
            <person name="Kono N."/>
            <person name="Nakamura H."/>
            <person name="Ohtoshi R."/>
            <person name="Moran D.A.P."/>
            <person name="Shinohara A."/>
            <person name="Yoshida Y."/>
            <person name="Fujiwara M."/>
            <person name="Mori M."/>
            <person name="Tomita M."/>
            <person name="Arakawa K."/>
        </authorList>
    </citation>
    <scope>NUCLEOTIDE SEQUENCE [LARGE SCALE GENOMIC DNA]</scope>
</reference>
<evidence type="ECO:0000313" key="3">
    <source>
        <dbReference type="Proteomes" id="UP000499080"/>
    </source>
</evidence>
<keyword evidence="3" id="KW-1185">Reference proteome</keyword>
<feature type="region of interest" description="Disordered" evidence="1">
    <location>
        <begin position="53"/>
        <end position="72"/>
    </location>
</feature>
<evidence type="ECO:0000313" key="2">
    <source>
        <dbReference type="EMBL" id="GBN04568.1"/>
    </source>
</evidence>